<evidence type="ECO:0000313" key="2">
    <source>
        <dbReference type="Proteomes" id="UP000192578"/>
    </source>
</evidence>
<name>A0A1W0WDG2_HYPEX</name>
<dbReference type="EMBL" id="MTYJ01000128">
    <property type="protein sequence ID" value="OQV13251.1"/>
    <property type="molecule type" value="Genomic_DNA"/>
</dbReference>
<organism evidence="1 2">
    <name type="scientific">Hypsibius exemplaris</name>
    <name type="common">Freshwater tardigrade</name>
    <dbReference type="NCBI Taxonomy" id="2072580"/>
    <lineage>
        <taxon>Eukaryota</taxon>
        <taxon>Metazoa</taxon>
        <taxon>Ecdysozoa</taxon>
        <taxon>Tardigrada</taxon>
        <taxon>Eutardigrada</taxon>
        <taxon>Parachela</taxon>
        <taxon>Hypsibioidea</taxon>
        <taxon>Hypsibiidae</taxon>
        <taxon>Hypsibius</taxon>
    </lineage>
</organism>
<sequence length="153" mass="17519">MPFLWKVVQKIPFDCYWEAGRQEQQLDDEETVESTVPSEPHYVAAYLADVNYVTVKGSDGLLITFYVCERCRKAMRCLSGYVINQIQPYGFFSLRINKASSKTFEHRRGVLNILLKQASHYMDMSAIIFEEPAATPEDVQAGDERRMTHGAVD</sequence>
<dbReference type="Proteomes" id="UP000192578">
    <property type="component" value="Unassembled WGS sequence"/>
</dbReference>
<dbReference type="AlphaFoldDB" id="A0A1W0WDG2"/>
<accession>A0A1W0WDG2</accession>
<evidence type="ECO:0000313" key="1">
    <source>
        <dbReference type="EMBL" id="OQV13251.1"/>
    </source>
</evidence>
<comment type="caution">
    <text evidence="1">The sequence shown here is derived from an EMBL/GenBank/DDBJ whole genome shotgun (WGS) entry which is preliminary data.</text>
</comment>
<protein>
    <submittedName>
        <fullName evidence="1">Uncharacterized protein</fullName>
    </submittedName>
</protein>
<gene>
    <name evidence="1" type="ORF">BV898_12571</name>
</gene>
<proteinExistence type="predicted"/>
<reference evidence="2" key="1">
    <citation type="submission" date="2017-01" db="EMBL/GenBank/DDBJ databases">
        <title>Comparative genomics of anhydrobiosis in the tardigrade Hypsibius dujardini.</title>
        <authorList>
            <person name="Yoshida Y."/>
            <person name="Koutsovoulos G."/>
            <person name="Laetsch D."/>
            <person name="Stevens L."/>
            <person name="Kumar S."/>
            <person name="Horikawa D."/>
            <person name="Ishino K."/>
            <person name="Komine S."/>
            <person name="Tomita M."/>
            <person name="Blaxter M."/>
            <person name="Arakawa K."/>
        </authorList>
    </citation>
    <scope>NUCLEOTIDE SEQUENCE [LARGE SCALE GENOMIC DNA]</scope>
    <source>
        <strain evidence="2">Z151</strain>
    </source>
</reference>
<keyword evidence="2" id="KW-1185">Reference proteome</keyword>